<dbReference type="EMBL" id="NCKU01000257">
    <property type="protein sequence ID" value="RWS16281.1"/>
    <property type="molecule type" value="Genomic_DNA"/>
</dbReference>
<protein>
    <submittedName>
        <fullName evidence="4">3-hydroxyacyl-CoA dehydrogenase type-2-like protein</fullName>
    </submittedName>
</protein>
<comment type="caution">
    <text evidence="4">The sequence shown here is derived from an EMBL/GenBank/DDBJ whole genome shotgun (WGS) entry which is preliminary data.</text>
</comment>
<dbReference type="Proteomes" id="UP000285301">
    <property type="component" value="Unassembled WGS sequence"/>
</dbReference>
<dbReference type="PRINTS" id="PR00081">
    <property type="entry name" value="GDHRDH"/>
</dbReference>
<reference evidence="4 5" key="1">
    <citation type="journal article" date="2018" name="Gigascience">
        <title>Genomes of trombidid mites reveal novel predicted allergens and laterally-transferred genes associated with secondary metabolism.</title>
        <authorList>
            <person name="Dong X."/>
            <person name="Chaisiri K."/>
            <person name="Xia D."/>
            <person name="Armstrong S.D."/>
            <person name="Fang Y."/>
            <person name="Donnelly M.J."/>
            <person name="Kadowaki T."/>
            <person name="McGarry J.W."/>
            <person name="Darby A.C."/>
            <person name="Makepeace B.L."/>
        </authorList>
    </citation>
    <scope>NUCLEOTIDE SEQUENCE [LARGE SCALE GENOMIC DNA]</scope>
    <source>
        <strain evidence="4">UoL-WK</strain>
    </source>
</reference>
<dbReference type="GO" id="GO:0004303">
    <property type="term" value="F:estradiol 17-beta-dehydrogenase [NAD(P)+] activity"/>
    <property type="evidence" value="ECO:0007669"/>
    <property type="project" value="TreeGrafter"/>
</dbReference>
<dbReference type="PANTHER" id="PTHR43658">
    <property type="entry name" value="SHORT-CHAIN DEHYDROGENASE/REDUCTASE"/>
    <property type="match status" value="1"/>
</dbReference>
<name>A0A3S3PBN6_9ACAR</name>
<dbReference type="GO" id="GO:0006631">
    <property type="term" value="P:fatty acid metabolic process"/>
    <property type="evidence" value="ECO:0007669"/>
    <property type="project" value="TreeGrafter"/>
</dbReference>
<accession>A0A3S3PBN6</accession>
<gene>
    <name evidence="3" type="ORF">B4U79_05946</name>
    <name evidence="4" type="ORF">B4U79_06451</name>
</gene>
<evidence type="ECO:0000313" key="4">
    <source>
        <dbReference type="EMBL" id="RWS16281.1"/>
    </source>
</evidence>
<dbReference type="Pfam" id="PF00106">
    <property type="entry name" value="adh_short"/>
    <property type="match status" value="1"/>
</dbReference>
<dbReference type="PANTHER" id="PTHR43658:SF8">
    <property type="entry name" value="17-BETA-HYDROXYSTEROID DEHYDROGENASE 14-RELATED"/>
    <property type="match status" value="1"/>
</dbReference>
<keyword evidence="1" id="KW-0560">Oxidoreductase</keyword>
<dbReference type="Gene3D" id="3.40.50.720">
    <property type="entry name" value="NAD(P)-binding Rossmann-like Domain"/>
    <property type="match status" value="1"/>
</dbReference>
<proteinExistence type="inferred from homology"/>
<evidence type="ECO:0000313" key="3">
    <source>
        <dbReference type="EMBL" id="RWS14214.1"/>
    </source>
</evidence>
<dbReference type="EMBL" id="NCKU01000774">
    <property type="protein sequence ID" value="RWS14214.1"/>
    <property type="molecule type" value="Genomic_DNA"/>
</dbReference>
<dbReference type="PRINTS" id="PR00080">
    <property type="entry name" value="SDRFAMILY"/>
</dbReference>
<dbReference type="InterPro" id="IPR036291">
    <property type="entry name" value="NAD(P)-bd_dom_sf"/>
</dbReference>
<organism evidence="4 5">
    <name type="scientific">Dinothrombium tinctorium</name>
    <dbReference type="NCBI Taxonomy" id="1965070"/>
    <lineage>
        <taxon>Eukaryota</taxon>
        <taxon>Metazoa</taxon>
        <taxon>Ecdysozoa</taxon>
        <taxon>Arthropoda</taxon>
        <taxon>Chelicerata</taxon>
        <taxon>Arachnida</taxon>
        <taxon>Acari</taxon>
        <taxon>Acariformes</taxon>
        <taxon>Trombidiformes</taxon>
        <taxon>Prostigmata</taxon>
        <taxon>Anystina</taxon>
        <taxon>Parasitengona</taxon>
        <taxon>Trombidioidea</taxon>
        <taxon>Trombidiidae</taxon>
        <taxon>Dinothrombium</taxon>
    </lineage>
</organism>
<sequence>MCSLPGMVAFVTGAASGLGKATMLHLLNRGVKGVLAFDIQKFQFETPSNVVTVNGDISHEEHVNEALTKCKEHFGKLNAVINCAGVSVAFKLHNFGANKAHNLDDFRRVFEICALGTFNVNRLSAGLLAENEPEGGLKGIIINTSSVSAFDGTVGQVAHSAASGAINSMTLPMARDLSVEGIRVVTIAPGIFYTPLMDRMPAETLQYFAEMTPCPSRLGKPEEFAHLVASIIENPFINGSIIRLDGAIRLPA</sequence>
<comment type="similarity">
    <text evidence="2">Belongs to the short-chain dehydrogenases/reductases (SDR) family.</text>
</comment>
<dbReference type="AlphaFoldDB" id="A0A3S3PBN6"/>
<evidence type="ECO:0000256" key="1">
    <source>
        <dbReference type="ARBA" id="ARBA00023002"/>
    </source>
</evidence>
<dbReference type="GO" id="GO:0008209">
    <property type="term" value="P:androgen metabolic process"/>
    <property type="evidence" value="ECO:0007669"/>
    <property type="project" value="TreeGrafter"/>
</dbReference>
<reference evidence="4" key="2">
    <citation type="submission" date="2018-11" db="EMBL/GenBank/DDBJ databases">
        <title>Trombidioid mite genomics.</title>
        <authorList>
            <person name="Dong X."/>
        </authorList>
    </citation>
    <scope>NUCLEOTIDE SEQUENCE</scope>
    <source>
        <strain evidence="4">UoL-WK</strain>
    </source>
</reference>
<dbReference type="GO" id="GO:0008210">
    <property type="term" value="P:estrogen metabolic process"/>
    <property type="evidence" value="ECO:0007669"/>
    <property type="project" value="TreeGrafter"/>
</dbReference>
<evidence type="ECO:0000313" key="5">
    <source>
        <dbReference type="Proteomes" id="UP000285301"/>
    </source>
</evidence>
<dbReference type="InterPro" id="IPR002347">
    <property type="entry name" value="SDR_fam"/>
</dbReference>
<dbReference type="SUPFAM" id="SSF51735">
    <property type="entry name" value="NAD(P)-binding Rossmann-fold domains"/>
    <property type="match status" value="1"/>
</dbReference>
<keyword evidence="5" id="KW-1185">Reference proteome</keyword>
<evidence type="ECO:0000256" key="2">
    <source>
        <dbReference type="RuleBase" id="RU000363"/>
    </source>
</evidence>
<dbReference type="STRING" id="1965070.A0A3S3PBN6"/>
<dbReference type="OrthoDB" id="1274115at2759"/>
<dbReference type="GO" id="GO:0005739">
    <property type="term" value="C:mitochondrion"/>
    <property type="evidence" value="ECO:0007669"/>
    <property type="project" value="TreeGrafter"/>
</dbReference>